<evidence type="ECO:0000256" key="3">
    <source>
        <dbReference type="ARBA" id="ARBA00022512"/>
    </source>
</evidence>
<evidence type="ECO:0000256" key="8">
    <source>
        <dbReference type="RuleBase" id="RU361169"/>
    </source>
</evidence>
<keyword evidence="6 8" id="KW-0326">Glycosidase</keyword>
<comment type="caution">
    <text evidence="9">The sequence shown here is derived from an EMBL/GenBank/DDBJ whole genome shotgun (WGS) entry which is preliminary data.</text>
</comment>
<evidence type="ECO:0000256" key="4">
    <source>
        <dbReference type="ARBA" id="ARBA00022525"/>
    </source>
</evidence>
<dbReference type="EMBL" id="JABEZV010445554">
    <property type="protein sequence ID" value="MBA0730495.1"/>
    <property type="molecule type" value="Genomic_DNA"/>
</dbReference>
<evidence type="ECO:0000256" key="1">
    <source>
        <dbReference type="ARBA" id="ARBA00004191"/>
    </source>
</evidence>
<keyword evidence="4" id="KW-0964">Secreted</keyword>
<sequence length="158" mass="17480">MIKADVTEFRLFSQLDGTIIAPTDSKPWGKGILQWLEFTKLKGITVQGKGIIDGRGSGWWLEAPYEDPYDDERKLIIPLNNTVQERPPMPALRFYGSFNVTVTGITIQNSPQCHLKFDNCIGVVVHDMSVSSPGDSPNTDGIHLQNSKDVLIHGTTLA</sequence>
<dbReference type="SUPFAM" id="SSF51126">
    <property type="entry name" value="Pectin lyase-like"/>
    <property type="match status" value="1"/>
</dbReference>
<gene>
    <name evidence="9" type="ORF">Golax_025911</name>
</gene>
<comment type="similarity">
    <text evidence="2 8">Belongs to the glycosyl hydrolase 28 family.</text>
</comment>
<feature type="non-terminal residue" evidence="9">
    <location>
        <position position="1"/>
    </location>
</feature>
<evidence type="ECO:0000256" key="6">
    <source>
        <dbReference type="ARBA" id="ARBA00023295"/>
    </source>
</evidence>
<dbReference type="GO" id="GO:0071555">
    <property type="term" value="P:cell wall organization"/>
    <property type="evidence" value="ECO:0007669"/>
    <property type="project" value="UniProtKB-KW"/>
</dbReference>
<evidence type="ECO:0000256" key="5">
    <source>
        <dbReference type="ARBA" id="ARBA00022801"/>
    </source>
</evidence>
<keyword evidence="10" id="KW-1185">Reference proteome</keyword>
<organism evidence="9 10">
    <name type="scientific">Gossypium laxum</name>
    <dbReference type="NCBI Taxonomy" id="34288"/>
    <lineage>
        <taxon>Eukaryota</taxon>
        <taxon>Viridiplantae</taxon>
        <taxon>Streptophyta</taxon>
        <taxon>Embryophyta</taxon>
        <taxon>Tracheophyta</taxon>
        <taxon>Spermatophyta</taxon>
        <taxon>Magnoliopsida</taxon>
        <taxon>eudicotyledons</taxon>
        <taxon>Gunneridae</taxon>
        <taxon>Pentapetalae</taxon>
        <taxon>rosids</taxon>
        <taxon>malvids</taxon>
        <taxon>Malvales</taxon>
        <taxon>Malvaceae</taxon>
        <taxon>Malvoideae</taxon>
        <taxon>Gossypium</taxon>
    </lineage>
</organism>
<comment type="subcellular location">
    <subcellularLocation>
        <location evidence="1">Secreted</location>
        <location evidence="1">Cell wall</location>
    </subcellularLocation>
</comment>
<evidence type="ECO:0000313" key="9">
    <source>
        <dbReference type="EMBL" id="MBA0730495.1"/>
    </source>
</evidence>
<name>A0A7J9B2C7_9ROSI</name>
<keyword evidence="7" id="KW-0961">Cell wall biogenesis/degradation</keyword>
<keyword evidence="3" id="KW-0134">Cell wall</keyword>
<proteinExistence type="inferred from homology"/>
<evidence type="ECO:0000256" key="2">
    <source>
        <dbReference type="ARBA" id="ARBA00008834"/>
    </source>
</evidence>
<dbReference type="InterPro" id="IPR012334">
    <property type="entry name" value="Pectin_lyas_fold"/>
</dbReference>
<evidence type="ECO:0000256" key="7">
    <source>
        <dbReference type="ARBA" id="ARBA00023316"/>
    </source>
</evidence>
<dbReference type="AlphaFoldDB" id="A0A7J9B2C7"/>
<protein>
    <recommendedName>
        <fullName evidence="11">Polygalacturonase</fullName>
    </recommendedName>
</protein>
<dbReference type="InterPro" id="IPR000743">
    <property type="entry name" value="Glyco_hydro_28"/>
</dbReference>
<keyword evidence="5 8" id="KW-0378">Hydrolase</keyword>
<dbReference type="PANTHER" id="PTHR31375">
    <property type="match status" value="1"/>
</dbReference>
<dbReference type="GO" id="GO:0004650">
    <property type="term" value="F:polygalacturonase activity"/>
    <property type="evidence" value="ECO:0007669"/>
    <property type="project" value="InterPro"/>
</dbReference>
<evidence type="ECO:0000313" key="10">
    <source>
        <dbReference type="Proteomes" id="UP000593574"/>
    </source>
</evidence>
<dbReference type="Pfam" id="PF00295">
    <property type="entry name" value="Glyco_hydro_28"/>
    <property type="match status" value="1"/>
</dbReference>
<dbReference type="GO" id="GO:0005975">
    <property type="term" value="P:carbohydrate metabolic process"/>
    <property type="evidence" value="ECO:0007669"/>
    <property type="project" value="InterPro"/>
</dbReference>
<dbReference type="Gene3D" id="2.160.20.10">
    <property type="entry name" value="Single-stranded right-handed beta-helix, Pectin lyase-like"/>
    <property type="match status" value="1"/>
</dbReference>
<evidence type="ECO:0008006" key="11">
    <source>
        <dbReference type="Google" id="ProtNLM"/>
    </source>
</evidence>
<accession>A0A7J9B2C7</accession>
<dbReference type="Proteomes" id="UP000593574">
    <property type="component" value="Unassembled WGS sequence"/>
</dbReference>
<dbReference type="InterPro" id="IPR011050">
    <property type="entry name" value="Pectin_lyase_fold/virulence"/>
</dbReference>
<reference evidence="9 10" key="1">
    <citation type="journal article" date="2019" name="Genome Biol. Evol.">
        <title>Insights into the evolution of the New World diploid cottons (Gossypium, subgenus Houzingenia) based on genome sequencing.</title>
        <authorList>
            <person name="Grover C.E."/>
            <person name="Arick M.A. 2nd"/>
            <person name="Thrash A."/>
            <person name="Conover J.L."/>
            <person name="Sanders W.S."/>
            <person name="Peterson D.G."/>
            <person name="Frelichowski J.E."/>
            <person name="Scheffler J.A."/>
            <person name="Scheffler B.E."/>
            <person name="Wendel J.F."/>
        </authorList>
    </citation>
    <scope>NUCLEOTIDE SEQUENCE [LARGE SCALE GENOMIC DNA]</scope>
    <source>
        <strain evidence="9">4</strain>
        <tissue evidence="9">Leaf</tissue>
    </source>
</reference>